<gene>
    <name evidence="1" type="ORF">K4L44_13880</name>
</gene>
<accession>A0AC61NDN3</accession>
<sequence length="162" mass="17728">MTSKGNSIIDLFTQKAIAVTATVEVMKKEQLLSVIEAHDFKFFSSEILQKADQHYIGKEGVDEALVEVNHAIAETGTVVLECSNEQVRTATCVAEHLYVIVKASTIVECSHDIVDFMTENTKNQGGYIAFISGPSRTADIERVLTVGAHGPRELTIFIVSDL</sequence>
<reference evidence="1" key="1">
    <citation type="submission" date="2021-08" db="EMBL/GenBank/DDBJ databases">
        <title>Novel anaerobic bacterium isolated from sea squirt in East Sea, Republic of Korea.</title>
        <authorList>
            <person name="Nguyen T.H."/>
            <person name="Li Z."/>
            <person name="Lee Y.-J."/>
            <person name="Ko J."/>
            <person name="Kim S.-G."/>
        </authorList>
    </citation>
    <scope>NUCLEOTIDE SEQUENCE</scope>
    <source>
        <strain evidence="1">KCTC 25031</strain>
    </source>
</reference>
<organism evidence="1 2">
    <name type="scientific">Halosquirtibacter laminarini</name>
    <dbReference type="NCBI Taxonomy" id="3374600"/>
    <lineage>
        <taxon>Bacteria</taxon>
        <taxon>Pseudomonadati</taxon>
        <taxon>Bacteroidota</taxon>
        <taxon>Bacteroidia</taxon>
        <taxon>Marinilabiliales</taxon>
        <taxon>Prolixibacteraceae</taxon>
        <taxon>Halosquirtibacter</taxon>
    </lineage>
</organism>
<evidence type="ECO:0000313" key="1">
    <source>
        <dbReference type="EMBL" id="QZE13643.1"/>
    </source>
</evidence>
<protein>
    <submittedName>
        <fullName evidence="1">LUD domain-containing protein</fullName>
    </submittedName>
</protein>
<evidence type="ECO:0000313" key="2">
    <source>
        <dbReference type="Proteomes" id="UP000826212"/>
    </source>
</evidence>
<dbReference type="Proteomes" id="UP000826212">
    <property type="component" value="Chromosome"/>
</dbReference>
<dbReference type="EMBL" id="CP081303">
    <property type="protein sequence ID" value="QZE13643.1"/>
    <property type="molecule type" value="Genomic_DNA"/>
</dbReference>
<proteinExistence type="predicted"/>
<keyword evidence="2" id="KW-1185">Reference proteome</keyword>
<name>A0AC61NDN3_9BACT</name>